<comment type="similarity">
    <text evidence="2">Belongs to the UPF0324 family.</text>
</comment>
<dbReference type="PANTHER" id="PTHR30106">
    <property type="entry name" value="INNER MEMBRANE PROTEIN YEIH-RELATED"/>
    <property type="match status" value="1"/>
</dbReference>
<dbReference type="EMBL" id="CP025189">
    <property type="protein sequence ID" value="AWV21828.1"/>
    <property type="molecule type" value="Genomic_DNA"/>
</dbReference>
<feature type="transmembrane region" description="Helical" evidence="7">
    <location>
        <begin position="145"/>
        <end position="167"/>
    </location>
</feature>
<keyword evidence="6 7" id="KW-0472">Membrane</keyword>
<evidence type="ECO:0000256" key="4">
    <source>
        <dbReference type="ARBA" id="ARBA00022692"/>
    </source>
</evidence>
<keyword evidence="5 7" id="KW-1133">Transmembrane helix</keyword>
<dbReference type="Pfam" id="PF03601">
    <property type="entry name" value="Cons_hypoth698"/>
    <property type="match status" value="1"/>
</dbReference>
<keyword evidence="4 7" id="KW-0812">Transmembrane</keyword>
<keyword evidence="3" id="KW-1003">Cell membrane</keyword>
<feature type="transmembrane region" description="Helical" evidence="7">
    <location>
        <begin position="205"/>
        <end position="224"/>
    </location>
</feature>
<dbReference type="InterPro" id="IPR018383">
    <property type="entry name" value="UPF0324_pro"/>
</dbReference>
<evidence type="ECO:0000256" key="3">
    <source>
        <dbReference type="ARBA" id="ARBA00022475"/>
    </source>
</evidence>
<organism evidence="8">
    <name type="scientific">Roseomonas mucosa</name>
    <dbReference type="NCBI Taxonomy" id="207340"/>
    <lineage>
        <taxon>Bacteria</taxon>
        <taxon>Pseudomonadati</taxon>
        <taxon>Pseudomonadota</taxon>
        <taxon>Alphaproteobacteria</taxon>
        <taxon>Acetobacterales</taxon>
        <taxon>Roseomonadaceae</taxon>
        <taxon>Roseomonas</taxon>
    </lineage>
</organism>
<name>A0A4Y1MV35_9PROT</name>
<feature type="transmembrane region" description="Helical" evidence="7">
    <location>
        <begin position="86"/>
        <end position="108"/>
    </location>
</feature>
<evidence type="ECO:0000256" key="5">
    <source>
        <dbReference type="ARBA" id="ARBA00022989"/>
    </source>
</evidence>
<sequence length="359" mass="35790">MTTPAPAASLAKPQPAGVQGSGALRRLGPGVLLCAAIAALAAGIGRAEEALLGRDWLEPVVLAILLGTALRTAWTPPKAFAPGIAFSAKVLLEVAIILLGTALSAQAILAVGPALVLGIAAVVAVAIPASYGIGRLLGLPRRMAMLVACGNSICGNSAIAAVAPVIGAESRDIAASIAFTAVLGIVVVLSLPLAVPLLGLHEAQYGVLAGLSVYAVPQVLAATAPVGALSVQLGTLVKLVRVLMLGPVVLVLSLLSARRRDAAQPAARPRVLGRLVPWFILGFLGCAVLRSLGLIPQAALAPIASLTTLLTVVSMAALGLGVDVRMVARAGAPVVAAVIGSLLVLGAISLGLIHLLPLA</sequence>
<dbReference type="PANTHER" id="PTHR30106:SF2">
    <property type="entry name" value="UPF0324 INNER MEMBRANE PROTEIN YEIH"/>
    <property type="match status" value="1"/>
</dbReference>
<feature type="transmembrane region" description="Helical" evidence="7">
    <location>
        <begin position="27"/>
        <end position="44"/>
    </location>
</feature>
<proteinExistence type="inferred from homology"/>
<feature type="transmembrane region" description="Helical" evidence="7">
    <location>
        <begin position="114"/>
        <end position="133"/>
    </location>
</feature>
<evidence type="ECO:0000256" key="6">
    <source>
        <dbReference type="ARBA" id="ARBA00023136"/>
    </source>
</evidence>
<feature type="transmembrane region" description="Helical" evidence="7">
    <location>
        <begin position="236"/>
        <end position="255"/>
    </location>
</feature>
<feature type="transmembrane region" description="Helical" evidence="7">
    <location>
        <begin position="173"/>
        <end position="198"/>
    </location>
</feature>
<gene>
    <name evidence="8" type="ORF">RADP37_01419</name>
</gene>
<dbReference type="AlphaFoldDB" id="A0A4Y1MV35"/>
<comment type="subcellular location">
    <subcellularLocation>
        <location evidence="1">Cell membrane</location>
        <topology evidence="1">Multi-pass membrane protein</topology>
    </subcellularLocation>
</comment>
<protein>
    <submittedName>
        <fullName evidence="8">Putative membrane spanning protein</fullName>
    </submittedName>
</protein>
<evidence type="ECO:0000256" key="2">
    <source>
        <dbReference type="ARBA" id="ARBA00007977"/>
    </source>
</evidence>
<feature type="transmembrane region" description="Helical" evidence="7">
    <location>
        <begin position="275"/>
        <end position="293"/>
    </location>
</feature>
<evidence type="ECO:0000256" key="7">
    <source>
        <dbReference type="SAM" id="Phobius"/>
    </source>
</evidence>
<dbReference type="RefSeq" id="WP_314215036.1">
    <property type="nucleotide sequence ID" value="NZ_CP025189.1"/>
</dbReference>
<reference evidence="8" key="1">
    <citation type="submission" date="2017-12" db="EMBL/GenBank/DDBJ databases">
        <authorList>
            <person name="Martens C."/>
            <person name="Dahlstrom E."/>
            <person name="Barbian K."/>
            <person name="Sykora L."/>
            <person name="Ricklefs S."/>
            <person name="Bruno D."/>
            <person name="Anzick I."/>
            <person name="Myles I."/>
            <person name="Datta S.K."/>
        </authorList>
    </citation>
    <scope>NUCLEOTIDE SEQUENCE</scope>
    <source>
        <strain evidence="8">AD2</strain>
    </source>
</reference>
<evidence type="ECO:0000313" key="8">
    <source>
        <dbReference type="EMBL" id="AWV21828.1"/>
    </source>
</evidence>
<accession>A0A4Y1MV35</accession>
<evidence type="ECO:0000256" key="1">
    <source>
        <dbReference type="ARBA" id="ARBA00004651"/>
    </source>
</evidence>
<feature type="transmembrane region" description="Helical" evidence="7">
    <location>
        <begin position="334"/>
        <end position="356"/>
    </location>
</feature>
<dbReference type="GO" id="GO:0005886">
    <property type="term" value="C:plasma membrane"/>
    <property type="evidence" value="ECO:0007669"/>
    <property type="project" value="UniProtKB-SubCell"/>
</dbReference>
<feature type="transmembrane region" description="Helical" evidence="7">
    <location>
        <begin position="299"/>
        <end position="322"/>
    </location>
</feature>